<gene>
    <name evidence="2" type="ORF">Q4521_03680</name>
</gene>
<protein>
    <submittedName>
        <fullName evidence="2">Uncharacterized protein</fullName>
    </submittedName>
</protein>
<reference evidence="2" key="1">
    <citation type="submission" date="2023-07" db="EMBL/GenBank/DDBJ databases">
        <title>Genome content predicts the carbon catabolic preferences of heterotrophic bacteria.</title>
        <authorList>
            <person name="Gralka M."/>
        </authorList>
    </citation>
    <scope>NUCLEOTIDE SEQUENCE</scope>
    <source>
        <strain evidence="2">I3M17_2</strain>
    </source>
</reference>
<dbReference type="Proteomes" id="UP001169760">
    <property type="component" value="Unassembled WGS sequence"/>
</dbReference>
<evidence type="ECO:0000313" key="2">
    <source>
        <dbReference type="EMBL" id="MDO6421564.1"/>
    </source>
</evidence>
<evidence type="ECO:0000313" key="3">
    <source>
        <dbReference type="Proteomes" id="UP001169760"/>
    </source>
</evidence>
<name>A0AAW7X5A5_9GAMM</name>
<sequence>MKKILFCLFMIISIPAFSIEIENFKSGLMCGINKSDMGWVCFEQEEIQITGQSSCVSGGKEFKCTWYGHSFNYKGAKPNQKIDCKSSESEPIKSINLDGVVKEASKYFEFSFYLQDKDGYFINPQYSALNVSDDNKVKRVSQDVVCSTDGVELYRYEFISIYSAGF</sequence>
<dbReference type="AlphaFoldDB" id="A0AAW7X5A5"/>
<accession>A0AAW7X5A5</accession>
<dbReference type="EMBL" id="JAUOPB010000002">
    <property type="protein sequence ID" value="MDO6421564.1"/>
    <property type="molecule type" value="Genomic_DNA"/>
</dbReference>
<keyword evidence="1" id="KW-0732">Signal</keyword>
<dbReference type="RefSeq" id="WP_303491067.1">
    <property type="nucleotide sequence ID" value="NZ_JAUOPB010000002.1"/>
</dbReference>
<organism evidence="2 3">
    <name type="scientific">Saccharophagus degradans</name>
    <dbReference type="NCBI Taxonomy" id="86304"/>
    <lineage>
        <taxon>Bacteria</taxon>
        <taxon>Pseudomonadati</taxon>
        <taxon>Pseudomonadota</taxon>
        <taxon>Gammaproteobacteria</taxon>
        <taxon>Cellvibrionales</taxon>
        <taxon>Cellvibrionaceae</taxon>
        <taxon>Saccharophagus</taxon>
    </lineage>
</organism>
<feature type="signal peptide" evidence="1">
    <location>
        <begin position="1"/>
        <end position="18"/>
    </location>
</feature>
<comment type="caution">
    <text evidence="2">The sequence shown here is derived from an EMBL/GenBank/DDBJ whole genome shotgun (WGS) entry which is preliminary data.</text>
</comment>
<evidence type="ECO:0000256" key="1">
    <source>
        <dbReference type="SAM" id="SignalP"/>
    </source>
</evidence>
<proteinExistence type="predicted"/>
<feature type="chain" id="PRO_5043846564" evidence="1">
    <location>
        <begin position="19"/>
        <end position="166"/>
    </location>
</feature>